<protein>
    <submittedName>
        <fullName evidence="3">Sucrose-6F-phosphate phosphohydrolase family protein</fullName>
    </submittedName>
</protein>
<dbReference type="PANTHER" id="PTHR46521:SF4">
    <property type="entry name" value="SUCROSE-PHOSPHATASE 2-RELATED"/>
    <property type="match status" value="1"/>
</dbReference>
<evidence type="ECO:0000313" key="4">
    <source>
        <dbReference type="Proteomes" id="UP000236928"/>
    </source>
</evidence>
<dbReference type="Proteomes" id="UP000236928">
    <property type="component" value="Unassembled WGS sequence"/>
</dbReference>
<dbReference type="SFLD" id="SFLDS00003">
    <property type="entry name" value="Haloacid_Dehalogenase"/>
    <property type="match status" value="1"/>
</dbReference>
<sequence length="475" mass="55302">MVRVQLFYNSSWEKVFFYSDEQENLFDNQQKWVFREMKPLEENLDWHTIELETKRAFLEFVLCNTEKTEWDNPPSSYGRKNYFISIKDAERESGKDTNKGLKFCLKDGNLSHIVSRPPIAIVTDLDGTLIGHDEYLNMFNEIWIRQHMFNNSKLIYSTGRNLKDFLLAAKQFNLLRPDYAICGVGTEIYEFPNKEMDLETFCQRLSDTIGRKVTKEELFSLLRFQDMGERVEIKEGDEEKVAKDINPMFPKWCKNRLFAWPVDKWLEIIRKTFNRDKLKNEIQENLNKIGLEYYINGNNFHDPFRLSVSIKTEYALKVYEEIQINKKSYRFAISGQGTWKYLDVLPEKGGKHLSIIFLQDEILGNSIPLERFLVCGDSGNDAHMFTIETCKNCCVGNAQQDLKDFLLEGCLANSDEPESRKALSSQSELLCRIMACQNLKPPKKFFISMLPNAGGIIQALIHNDFITYNIDSPSG</sequence>
<dbReference type="Gene3D" id="3.40.50.1000">
    <property type="entry name" value="HAD superfamily/HAD-like"/>
    <property type="match status" value="2"/>
</dbReference>
<dbReference type="EMBL" id="JIBK01000046">
    <property type="protein sequence ID" value="POM84601.1"/>
    <property type="molecule type" value="Genomic_DNA"/>
</dbReference>
<organism evidence="3 4">
    <name type="scientific">Cryptosporidium meleagridis</name>
    <dbReference type="NCBI Taxonomy" id="93969"/>
    <lineage>
        <taxon>Eukaryota</taxon>
        <taxon>Sar</taxon>
        <taxon>Alveolata</taxon>
        <taxon>Apicomplexa</taxon>
        <taxon>Conoidasida</taxon>
        <taxon>Coccidia</taxon>
        <taxon>Eucoccidiorida</taxon>
        <taxon>Eimeriorina</taxon>
        <taxon>Cryptosporidiidae</taxon>
        <taxon>Cryptosporidium</taxon>
    </lineage>
</organism>
<accession>A0A2P4Z3L4</accession>
<dbReference type="PANTHER" id="PTHR46521">
    <property type="entry name" value="SUCROSE-PHOSPHATASE 2-RELATED"/>
    <property type="match status" value="1"/>
</dbReference>
<dbReference type="InterPro" id="IPR023214">
    <property type="entry name" value="HAD_sf"/>
</dbReference>
<dbReference type="OrthoDB" id="531008at2759"/>
<keyword evidence="4" id="KW-1185">Reference proteome</keyword>
<dbReference type="SFLD" id="SFLDG01140">
    <property type="entry name" value="C2.B:_Phosphomannomutase_and_P"/>
    <property type="match status" value="1"/>
</dbReference>
<gene>
    <name evidence="3" type="ORF">CmeUKMEL1_13210</name>
</gene>
<evidence type="ECO:0000256" key="1">
    <source>
        <dbReference type="ARBA" id="ARBA00022801"/>
    </source>
</evidence>
<evidence type="ECO:0000313" key="3">
    <source>
        <dbReference type="EMBL" id="POM84601.1"/>
    </source>
</evidence>
<proteinExistence type="predicted"/>
<name>A0A2P4Z3L4_9CRYT</name>
<dbReference type="InterPro" id="IPR051518">
    <property type="entry name" value="Sucrose_Phosphatase"/>
</dbReference>
<dbReference type="VEuPathDB" id="CryptoDB:CmeUKMEL1_13210"/>
<evidence type="ECO:0000259" key="2">
    <source>
        <dbReference type="Pfam" id="PF05116"/>
    </source>
</evidence>
<dbReference type="InterPro" id="IPR006380">
    <property type="entry name" value="SPP-like_dom"/>
</dbReference>
<dbReference type="InterPro" id="IPR036412">
    <property type="entry name" value="HAD-like_sf"/>
</dbReference>
<reference evidence="3 4" key="1">
    <citation type="submission" date="2014-04" db="EMBL/GenBank/DDBJ databases">
        <title>Comparative Genomics of Cryptosporidium Species.</title>
        <authorList>
            <person name="Silva J.C."/>
            <person name="Su Q."/>
            <person name="Chalmers R."/>
            <person name="Chibucos M.C."/>
            <person name="Elwin K."/>
            <person name="Godinez A."/>
            <person name="Guo F."/>
            <person name="Huynh K."/>
            <person name="Orvis J."/>
            <person name="Ott S."/>
            <person name="Sadzewicz L."/>
            <person name="Sengamalay N."/>
            <person name="Shetty A."/>
            <person name="Sun M."/>
            <person name="Tallon L."/>
            <person name="Xiao L."/>
            <person name="Zhang H."/>
            <person name="Fraser C.M."/>
            <person name="Zhu G."/>
            <person name="Kissinger J."/>
            <person name="Widmer G."/>
        </authorList>
    </citation>
    <scope>NUCLEOTIDE SEQUENCE [LARGE SCALE GENOMIC DNA]</scope>
    <source>
        <strain evidence="3 4">UKMEL1</strain>
    </source>
</reference>
<comment type="caution">
    <text evidence="3">The sequence shown here is derived from an EMBL/GenBank/DDBJ whole genome shotgun (WGS) entry which is preliminary data.</text>
</comment>
<keyword evidence="1 3" id="KW-0378">Hydrolase</keyword>
<dbReference type="GO" id="GO:0016787">
    <property type="term" value="F:hydrolase activity"/>
    <property type="evidence" value="ECO:0007669"/>
    <property type="project" value="UniProtKB-KW"/>
</dbReference>
<dbReference type="Gene3D" id="2.60.40.10">
    <property type="entry name" value="Immunoglobulins"/>
    <property type="match status" value="1"/>
</dbReference>
<dbReference type="SFLD" id="SFLDG01141">
    <property type="entry name" value="C2.B.1:_Sucrose_Phosphatase_Li"/>
    <property type="match status" value="1"/>
</dbReference>
<dbReference type="SUPFAM" id="SSF56784">
    <property type="entry name" value="HAD-like"/>
    <property type="match status" value="1"/>
</dbReference>
<dbReference type="Pfam" id="PF05116">
    <property type="entry name" value="S6PP"/>
    <property type="match status" value="2"/>
</dbReference>
<feature type="domain" description="Sucrose phosphatase-like" evidence="2">
    <location>
        <begin position="263"/>
        <end position="405"/>
    </location>
</feature>
<feature type="domain" description="Sucrose phosphatase-like" evidence="2">
    <location>
        <begin position="119"/>
        <end position="227"/>
    </location>
</feature>
<dbReference type="AlphaFoldDB" id="A0A2P4Z3L4"/>
<dbReference type="InterPro" id="IPR013783">
    <property type="entry name" value="Ig-like_fold"/>
</dbReference>